<comment type="caution">
    <text evidence="6">The sequence shown here is derived from an EMBL/GenBank/DDBJ whole genome shotgun (WGS) entry which is preliminary data.</text>
</comment>
<dbReference type="PANTHER" id="PTHR47506">
    <property type="entry name" value="TRANSCRIPTIONAL REGULATORY PROTEIN"/>
    <property type="match status" value="1"/>
</dbReference>
<accession>A0A967KEG6</accession>
<dbReference type="Gene3D" id="1.10.357.10">
    <property type="entry name" value="Tetracycline Repressor, domain 2"/>
    <property type="match status" value="1"/>
</dbReference>
<dbReference type="PROSITE" id="PS50977">
    <property type="entry name" value="HTH_TETR_2"/>
    <property type="match status" value="1"/>
</dbReference>
<dbReference type="InterPro" id="IPR011075">
    <property type="entry name" value="TetR_C"/>
</dbReference>
<evidence type="ECO:0000256" key="2">
    <source>
        <dbReference type="ARBA" id="ARBA00023125"/>
    </source>
</evidence>
<evidence type="ECO:0000259" key="5">
    <source>
        <dbReference type="PROSITE" id="PS50977"/>
    </source>
</evidence>
<dbReference type="InterPro" id="IPR001647">
    <property type="entry name" value="HTH_TetR"/>
</dbReference>
<dbReference type="GO" id="GO:0003677">
    <property type="term" value="F:DNA binding"/>
    <property type="evidence" value="ECO:0007669"/>
    <property type="project" value="UniProtKB-UniRule"/>
</dbReference>
<keyword evidence="7" id="KW-1185">Reference proteome</keyword>
<evidence type="ECO:0000256" key="4">
    <source>
        <dbReference type="PROSITE-ProRule" id="PRU00335"/>
    </source>
</evidence>
<keyword evidence="3" id="KW-0804">Transcription</keyword>
<feature type="domain" description="HTH tetR-type" evidence="5">
    <location>
        <begin position="6"/>
        <end position="66"/>
    </location>
</feature>
<proteinExistence type="predicted"/>
<keyword evidence="1" id="KW-0805">Transcription regulation</keyword>
<dbReference type="AlphaFoldDB" id="A0A967KEG6"/>
<evidence type="ECO:0000313" key="7">
    <source>
        <dbReference type="Proteomes" id="UP000761264"/>
    </source>
</evidence>
<reference evidence="6" key="1">
    <citation type="submission" date="2020-03" db="EMBL/GenBank/DDBJ databases">
        <title>Genome of Pelagibius litoralis DSM 21314T.</title>
        <authorList>
            <person name="Wang G."/>
        </authorList>
    </citation>
    <scope>NUCLEOTIDE SEQUENCE</scope>
    <source>
        <strain evidence="6">DSM 21314</strain>
    </source>
</reference>
<dbReference type="Gene3D" id="1.10.10.60">
    <property type="entry name" value="Homeodomain-like"/>
    <property type="match status" value="1"/>
</dbReference>
<dbReference type="EMBL" id="JAAQPH010000015">
    <property type="protein sequence ID" value="NIA70725.1"/>
    <property type="molecule type" value="Genomic_DNA"/>
</dbReference>
<name>A0A967KEG6_9PROT</name>
<dbReference type="Pfam" id="PF16925">
    <property type="entry name" value="TetR_C_13"/>
    <property type="match status" value="1"/>
</dbReference>
<evidence type="ECO:0000313" key="6">
    <source>
        <dbReference type="EMBL" id="NIA70725.1"/>
    </source>
</evidence>
<keyword evidence="2 4" id="KW-0238">DNA-binding</keyword>
<sequence length="193" mass="21173">MARPREFEQEAVVEAALAVFWRQGYQATSIQDLVTATGINRGSLYDTFGDKHGLFLEAVDHYRRRYTARRLAQLETPGPLRQKLAGFFDEMIEFSVGEGRLLGCLMTNAAIELAPHDRDTAVAVAASMGAMEKTFHRLLMAAQAGGELSAGKSPRDLGRFFTATANGLRVMAKVSPERATLKSVVRVALQVLD</sequence>
<protein>
    <submittedName>
        <fullName evidence="6">TetR/AcrR family transcriptional regulator</fullName>
    </submittedName>
</protein>
<dbReference type="RefSeq" id="WP_167227615.1">
    <property type="nucleotide sequence ID" value="NZ_JAAQPH010000015.1"/>
</dbReference>
<dbReference type="SUPFAM" id="SSF48498">
    <property type="entry name" value="Tetracyclin repressor-like, C-terminal domain"/>
    <property type="match status" value="1"/>
</dbReference>
<feature type="DNA-binding region" description="H-T-H motif" evidence="4">
    <location>
        <begin position="29"/>
        <end position="48"/>
    </location>
</feature>
<dbReference type="InterPro" id="IPR009057">
    <property type="entry name" value="Homeodomain-like_sf"/>
</dbReference>
<dbReference type="PRINTS" id="PR00455">
    <property type="entry name" value="HTHTETR"/>
</dbReference>
<dbReference type="Pfam" id="PF00440">
    <property type="entry name" value="TetR_N"/>
    <property type="match status" value="1"/>
</dbReference>
<evidence type="ECO:0000256" key="3">
    <source>
        <dbReference type="ARBA" id="ARBA00023163"/>
    </source>
</evidence>
<organism evidence="6 7">
    <name type="scientific">Pelagibius litoralis</name>
    <dbReference type="NCBI Taxonomy" id="374515"/>
    <lineage>
        <taxon>Bacteria</taxon>
        <taxon>Pseudomonadati</taxon>
        <taxon>Pseudomonadota</taxon>
        <taxon>Alphaproteobacteria</taxon>
        <taxon>Rhodospirillales</taxon>
        <taxon>Rhodovibrionaceae</taxon>
        <taxon>Pelagibius</taxon>
    </lineage>
</organism>
<dbReference type="InterPro" id="IPR036271">
    <property type="entry name" value="Tet_transcr_reg_TetR-rel_C_sf"/>
</dbReference>
<gene>
    <name evidence="6" type="ORF">HBA54_19175</name>
</gene>
<dbReference type="Proteomes" id="UP000761264">
    <property type="component" value="Unassembled WGS sequence"/>
</dbReference>
<dbReference type="PANTHER" id="PTHR47506:SF1">
    <property type="entry name" value="HTH-TYPE TRANSCRIPTIONAL REGULATOR YJDC"/>
    <property type="match status" value="1"/>
</dbReference>
<evidence type="ECO:0000256" key="1">
    <source>
        <dbReference type="ARBA" id="ARBA00023015"/>
    </source>
</evidence>
<dbReference type="SUPFAM" id="SSF46689">
    <property type="entry name" value="Homeodomain-like"/>
    <property type="match status" value="1"/>
</dbReference>